<gene>
    <name evidence="2" type="ORF">GCM10007067_12790</name>
</gene>
<accession>A0A918SY92</accession>
<dbReference type="Pfam" id="PF03551">
    <property type="entry name" value="PadR"/>
    <property type="match status" value="1"/>
</dbReference>
<sequence length="111" mass="12153">MSSQPQILKGLAELAVLSTLDDGAQYGVGILDRVRQEAGLNVAEGSIYPLLHRLERAGSVSAEWRLDGGQDRPRKYYSLTAAGRAELRSALDDWLRTSSALHAFVTRKANQ</sequence>
<evidence type="ECO:0000313" key="3">
    <source>
        <dbReference type="Proteomes" id="UP000646426"/>
    </source>
</evidence>
<evidence type="ECO:0000259" key="1">
    <source>
        <dbReference type="Pfam" id="PF03551"/>
    </source>
</evidence>
<organism evidence="2 3">
    <name type="scientific">Cognatilysobacter bugurensis</name>
    <dbReference type="NCBI Taxonomy" id="543356"/>
    <lineage>
        <taxon>Bacteria</taxon>
        <taxon>Pseudomonadati</taxon>
        <taxon>Pseudomonadota</taxon>
        <taxon>Gammaproteobacteria</taxon>
        <taxon>Lysobacterales</taxon>
        <taxon>Lysobacteraceae</taxon>
        <taxon>Cognatilysobacter</taxon>
    </lineage>
</organism>
<dbReference type="RefSeq" id="WP_189454385.1">
    <property type="nucleotide sequence ID" value="NZ_BMYD01000001.1"/>
</dbReference>
<dbReference type="InterPro" id="IPR005149">
    <property type="entry name" value="Tscrpt_reg_PadR_N"/>
</dbReference>
<dbReference type="Gene3D" id="1.10.10.10">
    <property type="entry name" value="Winged helix-like DNA-binding domain superfamily/Winged helix DNA-binding domain"/>
    <property type="match status" value="1"/>
</dbReference>
<keyword evidence="3" id="KW-1185">Reference proteome</keyword>
<dbReference type="PANTHER" id="PTHR33169">
    <property type="entry name" value="PADR-FAMILY TRANSCRIPTIONAL REGULATOR"/>
    <property type="match status" value="1"/>
</dbReference>
<dbReference type="AlphaFoldDB" id="A0A918SY92"/>
<comment type="caution">
    <text evidence="2">The sequence shown here is derived from an EMBL/GenBank/DDBJ whole genome shotgun (WGS) entry which is preliminary data.</text>
</comment>
<dbReference type="Proteomes" id="UP000646426">
    <property type="component" value="Unassembled WGS sequence"/>
</dbReference>
<protein>
    <submittedName>
        <fullName evidence="2">Pex-like protein</fullName>
    </submittedName>
</protein>
<name>A0A918SY92_9GAMM</name>
<dbReference type="PANTHER" id="PTHR33169:SF14">
    <property type="entry name" value="TRANSCRIPTIONAL REGULATOR RV3488"/>
    <property type="match status" value="1"/>
</dbReference>
<evidence type="ECO:0000313" key="2">
    <source>
        <dbReference type="EMBL" id="GHA76932.1"/>
    </source>
</evidence>
<dbReference type="InterPro" id="IPR036388">
    <property type="entry name" value="WH-like_DNA-bd_sf"/>
</dbReference>
<dbReference type="InterPro" id="IPR036390">
    <property type="entry name" value="WH_DNA-bd_sf"/>
</dbReference>
<proteinExistence type="predicted"/>
<dbReference type="EMBL" id="BMYD01000001">
    <property type="protein sequence ID" value="GHA76932.1"/>
    <property type="molecule type" value="Genomic_DNA"/>
</dbReference>
<dbReference type="InterPro" id="IPR052509">
    <property type="entry name" value="Metal_resp_DNA-bind_regulator"/>
</dbReference>
<reference evidence="2" key="2">
    <citation type="submission" date="2020-09" db="EMBL/GenBank/DDBJ databases">
        <authorList>
            <person name="Sun Q."/>
            <person name="Kim S."/>
        </authorList>
    </citation>
    <scope>NUCLEOTIDE SEQUENCE</scope>
    <source>
        <strain evidence="2">KCTC 23077</strain>
    </source>
</reference>
<dbReference type="SUPFAM" id="SSF46785">
    <property type="entry name" value="Winged helix' DNA-binding domain"/>
    <property type="match status" value="1"/>
</dbReference>
<reference evidence="2" key="1">
    <citation type="journal article" date="2014" name="Int. J. Syst. Evol. Microbiol.">
        <title>Complete genome sequence of Corynebacterium casei LMG S-19264T (=DSM 44701T), isolated from a smear-ripened cheese.</title>
        <authorList>
            <consortium name="US DOE Joint Genome Institute (JGI-PGF)"/>
            <person name="Walter F."/>
            <person name="Albersmeier A."/>
            <person name="Kalinowski J."/>
            <person name="Ruckert C."/>
        </authorList>
    </citation>
    <scope>NUCLEOTIDE SEQUENCE</scope>
    <source>
        <strain evidence="2">KCTC 23077</strain>
    </source>
</reference>
<feature type="domain" description="Transcription regulator PadR N-terminal" evidence="1">
    <location>
        <begin position="16"/>
        <end position="88"/>
    </location>
</feature>